<keyword evidence="1" id="KW-1133">Transmembrane helix</keyword>
<dbReference type="AlphaFoldDB" id="A0A419S986"/>
<feature type="transmembrane region" description="Helical" evidence="1">
    <location>
        <begin position="144"/>
        <end position="162"/>
    </location>
</feature>
<evidence type="ECO:0000256" key="1">
    <source>
        <dbReference type="SAM" id="Phobius"/>
    </source>
</evidence>
<feature type="transmembrane region" description="Helical" evidence="1">
    <location>
        <begin position="313"/>
        <end position="330"/>
    </location>
</feature>
<feature type="transmembrane region" description="Helical" evidence="1">
    <location>
        <begin position="262"/>
        <end position="283"/>
    </location>
</feature>
<dbReference type="RefSeq" id="WP_120180759.1">
    <property type="nucleotide sequence ID" value="NZ_MBTA01000004.1"/>
</dbReference>
<comment type="caution">
    <text evidence="2">The sequence shown here is derived from an EMBL/GenBank/DDBJ whole genome shotgun (WGS) entry which is preliminary data.</text>
</comment>
<keyword evidence="1" id="KW-0472">Membrane</keyword>
<reference evidence="2 3" key="1">
    <citation type="submission" date="2016-07" db="EMBL/GenBank/DDBJ databases">
        <title>Genome of Pelobium manganitolerans.</title>
        <authorList>
            <person name="Wu S."/>
            <person name="Wang G."/>
        </authorList>
    </citation>
    <scope>NUCLEOTIDE SEQUENCE [LARGE SCALE GENOMIC DNA]</scope>
    <source>
        <strain evidence="2 3">YS-25</strain>
    </source>
</reference>
<evidence type="ECO:0000313" key="2">
    <source>
        <dbReference type="EMBL" id="RKD18583.1"/>
    </source>
</evidence>
<protein>
    <submittedName>
        <fullName evidence="2">DUF2157 domain-containing protein</fullName>
    </submittedName>
</protein>
<keyword evidence="1" id="KW-0812">Transmembrane</keyword>
<dbReference type="EMBL" id="MBTA01000004">
    <property type="protein sequence ID" value="RKD18583.1"/>
    <property type="molecule type" value="Genomic_DNA"/>
</dbReference>
<dbReference type="OrthoDB" id="1120077at2"/>
<dbReference type="Proteomes" id="UP000283433">
    <property type="component" value="Unassembled WGS sequence"/>
</dbReference>
<feature type="transmembrane region" description="Helical" evidence="1">
    <location>
        <begin position="79"/>
        <end position="100"/>
    </location>
</feature>
<gene>
    <name evidence="2" type="ORF">BCY91_14655</name>
</gene>
<name>A0A419S986_9SPHI</name>
<sequence>MKIDGDKATFLKETIERWEREGLLSKDKAAELQNSFSVKGFDWQKLAQYAIYISLACGVFALGSLLLDKQLSRLLASLYNTPNIVIALISLALASYFLWIGNKRRKNKAQQIFSNEAMLLASVLLIANALAYFGKTVNKDSENYALLFLIAVPIYGFLGFYFRSKLIWCFALFSLGAWFGTETSYLSRANFYFLGMNFPLRFVCFGALLIAIAKFKKWSPPLQTFQKATYFIGMFYGFSALWLLSIFGNFGRIDDWYKVSQLSLYPWALLSVVICIITGYLGFKFKDEMAREFGATFLIINLYTRFFEYFWDSWHKAVFFSVLALSFWLVGRKAETIWNLEFLKAQSAKKNNDEF</sequence>
<evidence type="ECO:0000313" key="3">
    <source>
        <dbReference type="Proteomes" id="UP000283433"/>
    </source>
</evidence>
<feature type="transmembrane region" description="Helical" evidence="1">
    <location>
        <begin position="112"/>
        <end position="132"/>
    </location>
</feature>
<proteinExistence type="predicted"/>
<feature type="transmembrane region" description="Helical" evidence="1">
    <location>
        <begin position="49"/>
        <end position="67"/>
    </location>
</feature>
<keyword evidence="3" id="KW-1185">Reference proteome</keyword>
<feature type="transmembrane region" description="Helical" evidence="1">
    <location>
        <begin position="228"/>
        <end position="250"/>
    </location>
</feature>
<accession>A0A419S986</accession>
<organism evidence="2 3">
    <name type="scientific">Pelobium manganitolerans</name>
    <dbReference type="NCBI Taxonomy" id="1842495"/>
    <lineage>
        <taxon>Bacteria</taxon>
        <taxon>Pseudomonadati</taxon>
        <taxon>Bacteroidota</taxon>
        <taxon>Sphingobacteriia</taxon>
        <taxon>Sphingobacteriales</taxon>
        <taxon>Sphingobacteriaceae</taxon>
        <taxon>Pelobium</taxon>
    </lineage>
</organism>
<feature type="transmembrane region" description="Helical" evidence="1">
    <location>
        <begin position="198"/>
        <end position="216"/>
    </location>
</feature>